<dbReference type="PANTHER" id="PTHR42928:SF5">
    <property type="entry name" value="BLR1237 PROTEIN"/>
    <property type="match status" value="1"/>
</dbReference>
<evidence type="ECO:0000313" key="3">
    <source>
        <dbReference type="EMBL" id="MFC5397008.1"/>
    </source>
</evidence>
<dbReference type="PIRSF" id="PIRSF017082">
    <property type="entry name" value="YflP"/>
    <property type="match status" value="1"/>
</dbReference>
<organism evidence="3 4">
    <name type="scientific">Bosea vestrisii</name>
    <dbReference type="NCBI Taxonomy" id="151416"/>
    <lineage>
        <taxon>Bacteria</taxon>
        <taxon>Pseudomonadati</taxon>
        <taxon>Pseudomonadota</taxon>
        <taxon>Alphaproteobacteria</taxon>
        <taxon>Hyphomicrobiales</taxon>
        <taxon>Boseaceae</taxon>
        <taxon>Bosea</taxon>
    </lineage>
</organism>
<evidence type="ECO:0000256" key="2">
    <source>
        <dbReference type="SAM" id="SignalP"/>
    </source>
</evidence>
<keyword evidence="2" id="KW-0732">Signal</keyword>
<gene>
    <name evidence="3" type="ORF">ACFPPC_30605</name>
</gene>
<dbReference type="EMBL" id="JBHSLV010000078">
    <property type="protein sequence ID" value="MFC5397008.1"/>
    <property type="molecule type" value="Genomic_DNA"/>
</dbReference>
<dbReference type="PANTHER" id="PTHR42928">
    <property type="entry name" value="TRICARBOXYLATE-BINDING PROTEIN"/>
    <property type="match status" value="1"/>
</dbReference>
<feature type="chain" id="PRO_5045967405" evidence="2">
    <location>
        <begin position="28"/>
        <end position="328"/>
    </location>
</feature>
<feature type="signal peptide" evidence="2">
    <location>
        <begin position="1"/>
        <end position="27"/>
    </location>
</feature>
<dbReference type="Gene3D" id="3.40.190.150">
    <property type="entry name" value="Bordetella uptake gene, domain 1"/>
    <property type="match status" value="1"/>
</dbReference>
<reference evidence="4" key="1">
    <citation type="journal article" date="2019" name="Int. J. Syst. Evol. Microbiol.">
        <title>The Global Catalogue of Microorganisms (GCM) 10K type strain sequencing project: providing services to taxonomists for standard genome sequencing and annotation.</title>
        <authorList>
            <consortium name="The Broad Institute Genomics Platform"/>
            <consortium name="The Broad Institute Genome Sequencing Center for Infectious Disease"/>
            <person name="Wu L."/>
            <person name="Ma J."/>
        </authorList>
    </citation>
    <scope>NUCLEOTIDE SEQUENCE [LARGE SCALE GENOMIC DNA]</scope>
    <source>
        <strain evidence="4">CGMCC 1.16326</strain>
    </source>
</reference>
<accession>A0ABW0HIA0</accession>
<sequence length="328" mass="34428">MTSITRRGLLAGAGAMLAASALTPAWAQSGYPGSRVVTIVVPFAAGGTTDLLGRILADRLSARLGGKFIVENRAGAGGNTGAAAVAKADPDGYMLTMGTVSSHAINPAVYSKMPYDHIKDFAPISQVASVPNILMVNLDLPAKTVPELIELLKKNPGKYSFGSSGAGTSTHMAAELFKVATGTDMAHVPYRSSGQVTQDLLSGQIQLSFDNITIAWPHVEAGKIRALATATPKRLAVAPDLPALSEFIPGYDASSWHGFFAPAKVPPEIVARLSTETQAIMREPAVIEQLKKLGVDPVGSSQAEFTAHIASETKRWAEVAQKANVKIE</sequence>
<protein>
    <submittedName>
        <fullName evidence="3">Bug family tripartite tricarboxylate transporter substrate binding protein</fullName>
    </submittedName>
</protein>
<dbReference type="Gene3D" id="3.40.190.10">
    <property type="entry name" value="Periplasmic binding protein-like II"/>
    <property type="match status" value="1"/>
</dbReference>
<dbReference type="PROSITE" id="PS51318">
    <property type="entry name" value="TAT"/>
    <property type="match status" value="1"/>
</dbReference>
<dbReference type="CDD" id="cd13578">
    <property type="entry name" value="PBP2_Bug27"/>
    <property type="match status" value="1"/>
</dbReference>
<evidence type="ECO:0000313" key="4">
    <source>
        <dbReference type="Proteomes" id="UP001596104"/>
    </source>
</evidence>
<comment type="similarity">
    <text evidence="1">Belongs to the UPF0065 (bug) family.</text>
</comment>
<dbReference type="InterPro" id="IPR042100">
    <property type="entry name" value="Bug_dom1"/>
</dbReference>
<dbReference type="Proteomes" id="UP001596104">
    <property type="component" value="Unassembled WGS sequence"/>
</dbReference>
<comment type="caution">
    <text evidence="3">The sequence shown here is derived from an EMBL/GenBank/DDBJ whole genome shotgun (WGS) entry which is preliminary data.</text>
</comment>
<dbReference type="InterPro" id="IPR005064">
    <property type="entry name" value="BUG"/>
</dbReference>
<name>A0ABW0HIA0_9HYPH</name>
<dbReference type="InterPro" id="IPR006311">
    <property type="entry name" value="TAT_signal"/>
</dbReference>
<keyword evidence="4" id="KW-1185">Reference proteome</keyword>
<dbReference type="Pfam" id="PF03401">
    <property type="entry name" value="TctC"/>
    <property type="match status" value="1"/>
</dbReference>
<dbReference type="SUPFAM" id="SSF53850">
    <property type="entry name" value="Periplasmic binding protein-like II"/>
    <property type="match status" value="1"/>
</dbReference>
<evidence type="ECO:0000256" key="1">
    <source>
        <dbReference type="ARBA" id="ARBA00006987"/>
    </source>
</evidence>
<dbReference type="RefSeq" id="WP_377013873.1">
    <property type="nucleotide sequence ID" value="NZ_JBHSLV010000078.1"/>
</dbReference>
<proteinExistence type="inferred from homology"/>